<keyword evidence="3" id="KW-1185">Reference proteome</keyword>
<evidence type="ECO:0000313" key="2">
    <source>
        <dbReference type="EMBL" id="KAL3500967.1"/>
    </source>
</evidence>
<accession>A0ABD2Y046</accession>
<evidence type="ECO:0000313" key="3">
    <source>
        <dbReference type="Proteomes" id="UP001630127"/>
    </source>
</evidence>
<organism evidence="2 3">
    <name type="scientific">Cinchona calisaya</name>
    <dbReference type="NCBI Taxonomy" id="153742"/>
    <lineage>
        <taxon>Eukaryota</taxon>
        <taxon>Viridiplantae</taxon>
        <taxon>Streptophyta</taxon>
        <taxon>Embryophyta</taxon>
        <taxon>Tracheophyta</taxon>
        <taxon>Spermatophyta</taxon>
        <taxon>Magnoliopsida</taxon>
        <taxon>eudicotyledons</taxon>
        <taxon>Gunneridae</taxon>
        <taxon>Pentapetalae</taxon>
        <taxon>asterids</taxon>
        <taxon>lamiids</taxon>
        <taxon>Gentianales</taxon>
        <taxon>Rubiaceae</taxon>
        <taxon>Cinchonoideae</taxon>
        <taxon>Cinchoneae</taxon>
        <taxon>Cinchona</taxon>
    </lineage>
</organism>
<name>A0ABD2Y046_9GENT</name>
<feature type="region of interest" description="Disordered" evidence="1">
    <location>
        <begin position="47"/>
        <end position="67"/>
    </location>
</feature>
<reference evidence="2 3" key="1">
    <citation type="submission" date="2024-11" db="EMBL/GenBank/DDBJ databases">
        <title>A near-complete genome assembly of Cinchona calisaya.</title>
        <authorList>
            <person name="Lian D.C."/>
            <person name="Zhao X.W."/>
            <person name="Wei L."/>
        </authorList>
    </citation>
    <scope>NUCLEOTIDE SEQUENCE [LARGE SCALE GENOMIC DNA]</scope>
    <source>
        <tissue evidence="2">Nenye</tissue>
    </source>
</reference>
<sequence>MQANTHLRRNNSDDEQSNQRANALLRLEKLRMKRKAKIQDGFVSARRPRRGCKLPIPPTPPPRGIGVRKSNVEDVEAYPNTAEHLLAASKDNLFERISGGSSSCCLNPKFVSEYGGGLQGFPFDLLDHVDNTN</sequence>
<gene>
    <name evidence="2" type="ORF">ACH5RR_035416</name>
</gene>
<evidence type="ECO:0000256" key="1">
    <source>
        <dbReference type="SAM" id="MobiDB-lite"/>
    </source>
</evidence>
<comment type="caution">
    <text evidence="2">The sequence shown here is derived from an EMBL/GenBank/DDBJ whole genome shotgun (WGS) entry which is preliminary data.</text>
</comment>
<dbReference type="EMBL" id="JBJUIK010000015">
    <property type="protein sequence ID" value="KAL3500967.1"/>
    <property type="molecule type" value="Genomic_DNA"/>
</dbReference>
<dbReference type="AlphaFoldDB" id="A0ABD2Y046"/>
<proteinExistence type="predicted"/>
<protein>
    <submittedName>
        <fullName evidence="2">Uncharacterized protein</fullName>
    </submittedName>
</protein>
<dbReference type="Proteomes" id="UP001630127">
    <property type="component" value="Unassembled WGS sequence"/>
</dbReference>